<reference evidence="1 2" key="1">
    <citation type="journal article" date="2016" name="Genome Announc.">
        <title>Draft Genome Sequence of Paenibacillus amylolyticus Heshi-A3, Isolated from Fermented Rice Bran in a Japanese Fermented Seafood Dish.</title>
        <authorList>
            <person name="Akuzawa S."/>
            <person name="Nagaoka J."/>
            <person name="Kanekatsu M."/>
            <person name="Kubota E."/>
            <person name="Ohtake R."/>
            <person name="Suzuki T."/>
            <person name="Kanesaki Y."/>
        </authorList>
    </citation>
    <scope>NUCLEOTIDE SEQUENCE [LARGE SCALE GENOMIC DNA]</scope>
    <source>
        <strain evidence="1 2">Heshi-A3</strain>
    </source>
</reference>
<accession>A0A117I1M9</accession>
<comment type="caution">
    <text evidence="1">The sequence shown here is derived from an EMBL/GenBank/DDBJ whole genome shotgun (WGS) entry which is preliminary data.</text>
</comment>
<sequence length="95" mass="11692">MEKMMTININETEVLKLARERIAELVKEVDSEYVYWDSEELMKRTCMSWNTIQNNFFFDPRFIKAKLGGKWYFPVQETREFLRQWLFEHLKKGEM</sequence>
<dbReference type="Proteomes" id="UP000069697">
    <property type="component" value="Unassembled WGS sequence"/>
</dbReference>
<proteinExistence type="predicted"/>
<protein>
    <recommendedName>
        <fullName evidence="3">Group-specific protein</fullName>
    </recommendedName>
</protein>
<gene>
    <name evidence="1" type="ORF">PAHA3_2519</name>
</gene>
<reference evidence="2" key="2">
    <citation type="submission" date="2016-01" db="EMBL/GenBank/DDBJ databases">
        <title>Draft Genome Sequence of Paenibacillus amylolyticus Heshi-A3 that Was Isolated from Fermented Rice Bran with Aging Salted Mackerel, Which Was Named Heshiko as Traditional Fermented Seafood in Japan.</title>
        <authorList>
            <person name="Akuzawa S."/>
            <person name="Nakagawa J."/>
            <person name="Kanekatsu T."/>
            <person name="Kubota E."/>
            <person name="Ohtake R."/>
            <person name="Suzuki T."/>
            <person name="Kanesaki Y."/>
        </authorList>
    </citation>
    <scope>NUCLEOTIDE SEQUENCE [LARGE SCALE GENOMIC DNA]</scope>
    <source>
        <strain evidence="2">Heshi-A3</strain>
    </source>
</reference>
<evidence type="ECO:0008006" key="3">
    <source>
        <dbReference type="Google" id="ProtNLM"/>
    </source>
</evidence>
<evidence type="ECO:0000313" key="2">
    <source>
        <dbReference type="Proteomes" id="UP000069697"/>
    </source>
</evidence>
<organism evidence="1 2">
    <name type="scientific">Paenibacillus amylolyticus</name>
    <dbReference type="NCBI Taxonomy" id="1451"/>
    <lineage>
        <taxon>Bacteria</taxon>
        <taxon>Bacillati</taxon>
        <taxon>Bacillota</taxon>
        <taxon>Bacilli</taxon>
        <taxon>Bacillales</taxon>
        <taxon>Paenibacillaceae</taxon>
        <taxon>Paenibacillus</taxon>
    </lineage>
</organism>
<evidence type="ECO:0000313" key="1">
    <source>
        <dbReference type="EMBL" id="GAS82445.1"/>
    </source>
</evidence>
<dbReference type="EMBL" id="BCNV01000001">
    <property type="protein sequence ID" value="GAS82445.1"/>
    <property type="molecule type" value="Genomic_DNA"/>
</dbReference>
<name>A0A117I1M9_PAEAM</name>
<dbReference type="AlphaFoldDB" id="A0A117I1M9"/>